<evidence type="ECO:0000259" key="4">
    <source>
        <dbReference type="Pfam" id="PF04548"/>
    </source>
</evidence>
<dbReference type="Pfam" id="PF00106">
    <property type="entry name" value="adh_short"/>
    <property type="match status" value="1"/>
</dbReference>
<feature type="coiled-coil region" evidence="3">
    <location>
        <begin position="518"/>
        <end position="552"/>
    </location>
</feature>
<dbReference type="InterPro" id="IPR006703">
    <property type="entry name" value="G_AIG1"/>
</dbReference>
<sequence>MPSSIFITGANRGIGLEFVKQFTKFAPPPKHIFATCRNPSDAKMSVTFRALTTFRQEVEKTLEGEGLNVLINNAGVISRTDINQVTPELMLENFKINTMGPLFLVKSFLPLLQKAASSTNGKDFTIEGAAIINITTDSNYIPSADEKTILLLGCTGCGKSTLIDSFANYLVGAESEGFHFKMVRLEKCEEDNAKDKTQSLTEWITSYVIVPSKATEDRLGFTINIVDTPGFCDTRGHDRDIEVIEQITTFFERKEKLRKSLEAICFIFKASDTRLTPSQRYVCDTIMGLFGKDIKPNICILTTFSDVKPKVLELLKKVDIPCDTYFEFNNVGKQETSCSGPKSKLHTQFLEMNNENFKLFLNHVSILPSQNLKLTLDVLDIRKKIECITDHLDDSIQRALSDIRVFQQEIKVFEEHKSQIEKKKDFSYQVDAYVVEEKPIDTEVEYQATNCRHCKHTCHRNCSKLRHKLRSCSAFDENGHCEVCPNSCHYKTHYKSSTYFERKSKTVKKQFREYYASNRPYQEIIEDLQDKIDKYEQTITKQSNLLAALNNELQDTALRPLPTDTNAYFDEMIADLNRVQKPGYKELIAVIQKCRDRMKVDRNVMEFKVKLEKAKKDLQDAVGKKDALSRIRKITSYLVKRDQCAYGTDSTANGTDDTANGTDDTANGTDSTAICFEEMLWLSVLRSSHLSGYEEVTLDA</sequence>
<dbReference type="Proteomes" id="UP001186944">
    <property type="component" value="Unassembled WGS sequence"/>
</dbReference>
<evidence type="ECO:0000313" key="5">
    <source>
        <dbReference type="EMBL" id="KAK3084517.1"/>
    </source>
</evidence>
<dbReference type="PANTHER" id="PTHR32046">
    <property type="entry name" value="G DOMAIN-CONTAINING PROTEIN"/>
    <property type="match status" value="1"/>
</dbReference>
<evidence type="ECO:0000313" key="6">
    <source>
        <dbReference type="Proteomes" id="UP001186944"/>
    </source>
</evidence>
<comment type="similarity">
    <text evidence="1">Belongs to the TRAFAC class TrmE-Era-EngA-EngB-Septin-like GTPase superfamily. AIG1/Toc34/Toc159-like paraseptin GTPase family. IAN subfamily.</text>
</comment>
<comment type="caution">
    <text evidence="5">The sequence shown here is derived from an EMBL/GenBank/DDBJ whole genome shotgun (WGS) entry which is preliminary data.</text>
</comment>
<dbReference type="SUPFAM" id="SSF52540">
    <property type="entry name" value="P-loop containing nucleoside triphosphate hydrolases"/>
    <property type="match status" value="1"/>
</dbReference>
<evidence type="ECO:0000256" key="2">
    <source>
        <dbReference type="ARBA" id="ARBA00022741"/>
    </source>
</evidence>
<dbReference type="InterPro" id="IPR027417">
    <property type="entry name" value="P-loop_NTPase"/>
</dbReference>
<proteinExistence type="inferred from homology"/>
<dbReference type="InterPro" id="IPR002347">
    <property type="entry name" value="SDR_fam"/>
</dbReference>
<dbReference type="PANTHER" id="PTHR32046:SF14">
    <property type="match status" value="1"/>
</dbReference>
<accession>A0AA89BKK3</accession>
<dbReference type="Gene3D" id="3.40.50.720">
    <property type="entry name" value="NAD(P)-binding Rossmann-like Domain"/>
    <property type="match status" value="1"/>
</dbReference>
<dbReference type="GO" id="GO:0005525">
    <property type="term" value="F:GTP binding"/>
    <property type="evidence" value="ECO:0007669"/>
    <property type="project" value="InterPro"/>
</dbReference>
<reference evidence="5" key="1">
    <citation type="submission" date="2019-08" db="EMBL/GenBank/DDBJ databases">
        <title>The improved chromosome-level genome for the pearl oyster Pinctada fucata martensii using PacBio sequencing and Hi-C.</title>
        <authorList>
            <person name="Zheng Z."/>
        </authorList>
    </citation>
    <scope>NUCLEOTIDE SEQUENCE</scope>
    <source>
        <strain evidence="5">ZZ-2019</strain>
        <tissue evidence="5">Adductor muscle</tissue>
    </source>
</reference>
<dbReference type="Pfam" id="PF04548">
    <property type="entry name" value="AIG1"/>
    <property type="match status" value="1"/>
</dbReference>
<keyword evidence="6" id="KW-1185">Reference proteome</keyword>
<keyword evidence="3" id="KW-0175">Coiled coil</keyword>
<gene>
    <name evidence="5" type="ORF">FSP39_014628</name>
</gene>
<organism evidence="5 6">
    <name type="scientific">Pinctada imbricata</name>
    <name type="common">Atlantic pearl-oyster</name>
    <name type="synonym">Pinctada martensii</name>
    <dbReference type="NCBI Taxonomy" id="66713"/>
    <lineage>
        <taxon>Eukaryota</taxon>
        <taxon>Metazoa</taxon>
        <taxon>Spiralia</taxon>
        <taxon>Lophotrochozoa</taxon>
        <taxon>Mollusca</taxon>
        <taxon>Bivalvia</taxon>
        <taxon>Autobranchia</taxon>
        <taxon>Pteriomorphia</taxon>
        <taxon>Pterioida</taxon>
        <taxon>Pterioidea</taxon>
        <taxon>Pteriidae</taxon>
        <taxon>Pinctada</taxon>
    </lineage>
</organism>
<evidence type="ECO:0000256" key="3">
    <source>
        <dbReference type="SAM" id="Coils"/>
    </source>
</evidence>
<evidence type="ECO:0000256" key="1">
    <source>
        <dbReference type="ARBA" id="ARBA00008535"/>
    </source>
</evidence>
<feature type="coiled-coil region" evidence="3">
    <location>
        <begin position="604"/>
        <end position="631"/>
    </location>
</feature>
<protein>
    <recommendedName>
        <fullName evidence="4">AIG1-type G domain-containing protein</fullName>
    </recommendedName>
</protein>
<name>A0AA89BKK3_PINIB</name>
<dbReference type="InterPro" id="IPR036291">
    <property type="entry name" value="NAD(P)-bd_dom_sf"/>
</dbReference>
<feature type="domain" description="AIG1-type G" evidence="4">
    <location>
        <begin position="148"/>
        <end position="306"/>
    </location>
</feature>
<keyword evidence="2" id="KW-0547">Nucleotide-binding</keyword>
<dbReference type="SUPFAM" id="SSF51735">
    <property type="entry name" value="NAD(P)-binding Rossmann-fold domains"/>
    <property type="match status" value="1"/>
</dbReference>
<dbReference type="PRINTS" id="PR00081">
    <property type="entry name" value="GDHRDH"/>
</dbReference>
<dbReference type="AlphaFoldDB" id="A0AA89BKK3"/>
<dbReference type="Gene3D" id="3.40.50.300">
    <property type="entry name" value="P-loop containing nucleotide triphosphate hydrolases"/>
    <property type="match status" value="1"/>
</dbReference>
<dbReference type="EMBL" id="VSWD01000013">
    <property type="protein sequence ID" value="KAK3084517.1"/>
    <property type="molecule type" value="Genomic_DNA"/>
</dbReference>